<name>A0A9W7FSH5_9STRA</name>
<organism evidence="7 8">
    <name type="scientific">Triparma laevis f. longispina</name>
    <dbReference type="NCBI Taxonomy" id="1714387"/>
    <lineage>
        <taxon>Eukaryota</taxon>
        <taxon>Sar</taxon>
        <taxon>Stramenopiles</taxon>
        <taxon>Ochrophyta</taxon>
        <taxon>Bolidophyceae</taxon>
        <taxon>Parmales</taxon>
        <taxon>Triparmaceae</taxon>
        <taxon>Triparma</taxon>
    </lineage>
</organism>
<dbReference type="InterPro" id="IPR000917">
    <property type="entry name" value="Sulfatase_N"/>
</dbReference>
<dbReference type="Gene3D" id="3.40.720.10">
    <property type="entry name" value="Alkaline Phosphatase, subunit A"/>
    <property type="match status" value="1"/>
</dbReference>
<proteinExistence type="inferred from homology"/>
<comment type="similarity">
    <text evidence="1">Belongs to the sulfatase family.</text>
</comment>
<dbReference type="OrthoDB" id="190099at2759"/>
<dbReference type="GO" id="GO:0046872">
    <property type="term" value="F:metal ion binding"/>
    <property type="evidence" value="ECO:0007669"/>
    <property type="project" value="UniProtKB-KW"/>
</dbReference>
<feature type="chain" id="PRO_5040919757" description="Sulfatase N-terminal domain-containing protein" evidence="5">
    <location>
        <begin position="16"/>
        <end position="514"/>
    </location>
</feature>
<evidence type="ECO:0000313" key="7">
    <source>
        <dbReference type="EMBL" id="GMI17443.1"/>
    </source>
</evidence>
<dbReference type="InterPro" id="IPR017850">
    <property type="entry name" value="Alkaline_phosphatase_core_sf"/>
</dbReference>
<dbReference type="AlphaFoldDB" id="A0A9W7FSH5"/>
<keyword evidence="8" id="KW-1185">Reference proteome</keyword>
<evidence type="ECO:0000256" key="1">
    <source>
        <dbReference type="ARBA" id="ARBA00008779"/>
    </source>
</evidence>
<dbReference type="PROSITE" id="PS00523">
    <property type="entry name" value="SULFATASE_1"/>
    <property type="match status" value="1"/>
</dbReference>
<gene>
    <name evidence="7" type="ORF">TrLO_g854</name>
</gene>
<dbReference type="PANTHER" id="PTHR42693">
    <property type="entry name" value="ARYLSULFATASE FAMILY MEMBER"/>
    <property type="match status" value="1"/>
</dbReference>
<dbReference type="InterPro" id="IPR050738">
    <property type="entry name" value="Sulfatase"/>
</dbReference>
<dbReference type="InterPro" id="IPR024607">
    <property type="entry name" value="Sulfatase_CS"/>
</dbReference>
<sequence length="514" mass="58206">MKLLLLFVFLNACNAIYYNSSTSSPPPPPHILLLITDQFRYDAWSPLTTPNLYNLSQSPSSTTFTKAYSSTPTCTPSRAGLLTGRGPWNHGMLGYDSEVDCLSYPTTLPSSLPSHYQTFVSGKDHFGTYPNGTFISQGYQNLQLYDGLTEEIDHYDQFFKSKMGPDIDPMATGNLSWNSWRGAPYIYEENLHPTSWTSERAINYLQNFDFSSSSSSKMFLKASFHRPHSPYDPPKRLYDKYTSMSPSSPTLKRNINPGTWDDKFKNTTEMPAEAWNGDPGEEEGFISRASYLASVEFVDEGIGAILDEINEQGLMDDFFIVWVADHGDMNGDHNLWRKGYPYEESAHVPMVIKMDGEGGGAKVVDSVVEIRDVAVTVWDVVGVLEEVKEKDTLINGLSLLPLLTGEKTEVRDYIDLEHNQVYNSTIHWNALVSNNGVKYIYNAWDGTEMLFNLTADPREANDLKDKQPELVKEWRTKLIQMFEDEGRGEEWVKEGELVERRDASLEHSLNFPCL</sequence>
<dbReference type="Pfam" id="PF00884">
    <property type="entry name" value="Sulfatase"/>
    <property type="match status" value="1"/>
</dbReference>
<keyword evidence="2" id="KW-0479">Metal-binding</keyword>
<evidence type="ECO:0000256" key="2">
    <source>
        <dbReference type="ARBA" id="ARBA00022723"/>
    </source>
</evidence>
<accession>A0A9W7FSH5</accession>
<reference evidence="8" key="1">
    <citation type="journal article" date="2023" name="Commun. Biol.">
        <title>Genome analysis of Parmales, the sister group of diatoms, reveals the evolutionary specialization of diatoms from phago-mixotrophs to photoautotrophs.</title>
        <authorList>
            <person name="Ban H."/>
            <person name="Sato S."/>
            <person name="Yoshikawa S."/>
            <person name="Yamada K."/>
            <person name="Nakamura Y."/>
            <person name="Ichinomiya M."/>
            <person name="Sato N."/>
            <person name="Blanc-Mathieu R."/>
            <person name="Endo H."/>
            <person name="Kuwata A."/>
            <person name="Ogata H."/>
        </authorList>
    </citation>
    <scope>NUCLEOTIDE SEQUENCE [LARGE SCALE GENOMIC DNA]</scope>
    <source>
        <strain evidence="8">NIES 3700</strain>
    </source>
</reference>
<evidence type="ECO:0000256" key="5">
    <source>
        <dbReference type="SAM" id="SignalP"/>
    </source>
</evidence>
<keyword evidence="5" id="KW-0732">Signal</keyword>
<evidence type="ECO:0000313" key="8">
    <source>
        <dbReference type="Proteomes" id="UP001165122"/>
    </source>
</evidence>
<dbReference type="PANTHER" id="PTHR42693:SF53">
    <property type="entry name" value="ENDO-4-O-SULFATASE"/>
    <property type="match status" value="1"/>
</dbReference>
<dbReference type="Proteomes" id="UP001165122">
    <property type="component" value="Unassembled WGS sequence"/>
</dbReference>
<evidence type="ECO:0000256" key="3">
    <source>
        <dbReference type="ARBA" id="ARBA00022801"/>
    </source>
</evidence>
<dbReference type="EMBL" id="BRXW01000291">
    <property type="protein sequence ID" value="GMI17443.1"/>
    <property type="molecule type" value="Genomic_DNA"/>
</dbReference>
<keyword evidence="4" id="KW-0106">Calcium</keyword>
<feature type="signal peptide" evidence="5">
    <location>
        <begin position="1"/>
        <end position="15"/>
    </location>
</feature>
<dbReference type="GO" id="GO:0004065">
    <property type="term" value="F:arylsulfatase activity"/>
    <property type="evidence" value="ECO:0007669"/>
    <property type="project" value="TreeGrafter"/>
</dbReference>
<comment type="caution">
    <text evidence="7">The sequence shown here is derived from an EMBL/GenBank/DDBJ whole genome shotgun (WGS) entry which is preliminary data.</text>
</comment>
<dbReference type="SUPFAM" id="SSF53649">
    <property type="entry name" value="Alkaline phosphatase-like"/>
    <property type="match status" value="1"/>
</dbReference>
<evidence type="ECO:0000256" key="4">
    <source>
        <dbReference type="ARBA" id="ARBA00022837"/>
    </source>
</evidence>
<evidence type="ECO:0000259" key="6">
    <source>
        <dbReference type="Pfam" id="PF00884"/>
    </source>
</evidence>
<protein>
    <recommendedName>
        <fullName evidence="6">Sulfatase N-terminal domain-containing protein</fullName>
    </recommendedName>
</protein>
<feature type="domain" description="Sulfatase N-terminal" evidence="6">
    <location>
        <begin position="29"/>
        <end position="383"/>
    </location>
</feature>
<keyword evidence="3" id="KW-0378">Hydrolase</keyword>